<dbReference type="OrthoDB" id="3513892at2759"/>
<protein>
    <recommendedName>
        <fullName evidence="1">2EXR domain-containing protein</fullName>
    </recommendedName>
</protein>
<reference evidence="2 3" key="1">
    <citation type="submission" date="2016-04" db="EMBL/GenBank/DDBJ databases">
        <title>A degradative enzymes factory behind the ericoid mycorrhizal symbiosis.</title>
        <authorList>
            <consortium name="DOE Joint Genome Institute"/>
            <person name="Martino E."/>
            <person name="Morin E."/>
            <person name="Grelet G."/>
            <person name="Kuo A."/>
            <person name="Kohler A."/>
            <person name="Daghino S."/>
            <person name="Barry K."/>
            <person name="Choi C."/>
            <person name="Cichocki N."/>
            <person name="Clum A."/>
            <person name="Copeland A."/>
            <person name="Hainaut M."/>
            <person name="Haridas S."/>
            <person name="Labutti K."/>
            <person name="Lindquist E."/>
            <person name="Lipzen A."/>
            <person name="Khouja H.-R."/>
            <person name="Murat C."/>
            <person name="Ohm R."/>
            <person name="Olson A."/>
            <person name="Spatafora J."/>
            <person name="Veneault-Fourrey C."/>
            <person name="Henrissat B."/>
            <person name="Grigoriev I."/>
            <person name="Martin F."/>
            <person name="Perotto S."/>
        </authorList>
    </citation>
    <scope>NUCLEOTIDE SEQUENCE [LARGE SCALE GENOMIC DNA]</scope>
    <source>
        <strain evidence="2 3">E</strain>
    </source>
</reference>
<proteinExistence type="predicted"/>
<organism evidence="2 3">
    <name type="scientific">Hyaloscypha bicolor E</name>
    <dbReference type="NCBI Taxonomy" id="1095630"/>
    <lineage>
        <taxon>Eukaryota</taxon>
        <taxon>Fungi</taxon>
        <taxon>Dikarya</taxon>
        <taxon>Ascomycota</taxon>
        <taxon>Pezizomycotina</taxon>
        <taxon>Leotiomycetes</taxon>
        <taxon>Helotiales</taxon>
        <taxon>Hyaloscyphaceae</taxon>
        <taxon>Hyaloscypha</taxon>
        <taxon>Hyaloscypha bicolor</taxon>
    </lineage>
</organism>
<dbReference type="GeneID" id="36591879"/>
<keyword evidence="3" id="KW-1185">Reference proteome</keyword>
<sequence length="249" mass="28674">MDAPDDRQLPNRLVQSAAQEPSFHSFSKLPAEIRLEIWKNILPGPRLIQVHYDMRVGKFWTTTPSPANLHVCSESRYEMLKEWRLRFATRGHPPLVHANLDIDTVRLSWDPLRLRAISQEDLCSIISLEVGGKEVQRASAEAILQPILTMPNLKDFSLVSPALCDIYPYSLSQQLSHPHVGPSEGENWLLSAQRLGYEARRNRAFYQHTEVSRCFRAWARENPECKLPRLRLLLSEPDGSRPGQFFWKP</sequence>
<dbReference type="Proteomes" id="UP000235371">
    <property type="component" value="Unassembled WGS sequence"/>
</dbReference>
<gene>
    <name evidence="2" type="ORF">K444DRAFT_634874</name>
</gene>
<feature type="domain" description="2EXR" evidence="1">
    <location>
        <begin position="23"/>
        <end position="105"/>
    </location>
</feature>
<evidence type="ECO:0000259" key="1">
    <source>
        <dbReference type="Pfam" id="PF20150"/>
    </source>
</evidence>
<dbReference type="RefSeq" id="XP_024731006.1">
    <property type="nucleotide sequence ID" value="XM_024883802.1"/>
</dbReference>
<dbReference type="PANTHER" id="PTHR35910">
    <property type="entry name" value="2EXR DOMAIN-CONTAINING PROTEIN"/>
    <property type="match status" value="1"/>
</dbReference>
<accession>A0A2J6STM7</accession>
<dbReference type="AlphaFoldDB" id="A0A2J6STM7"/>
<evidence type="ECO:0000313" key="2">
    <source>
        <dbReference type="EMBL" id="PMD54102.1"/>
    </source>
</evidence>
<dbReference type="Pfam" id="PF20150">
    <property type="entry name" value="2EXR"/>
    <property type="match status" value="1"/>
</dbReference>
<dbReference type="PANTHER" id="PTHR35910:SF1">
    <property type="entry name" value="2EXR DOMAIN-CONTAINING PROTEIN"/>
    <property type="match status" value="1"/>
</dbReference>
<dbReference type="EMBL" id="KZ613866">
    <property type="protein sequence ID" value="PMD54102.1"/>
    <property type="molecule type" value="Genomic_DNA"/>
</dbReference>
<dbReference type="InterPro" id="IPR045518">
    <property type="entry name" value="2EXR"/>
</dbReference>
<name>A0A2J6STM7_9HELO</name>
<dbReference type="InParanoid" id="A0A2J6STM7"/>
<evidence type="ECO:0000313" key="3">
    <source>
        <dbReference type="Proteomes" id="UP000235371"/>
    </source>
</evidence>